<dbReference type="OrthoDB" id="2565074at2759"/>
<dbReference type="Proteomes" id="UP000078595">
    <property type="component" value="Chromosome 1"/>
</dbReference>
<dbReference type="RefSeq" id="XP_018267194.1">
    <property type="nucleotide sequence ID" value="XM_018404540.1"/>
</dbReference>
<feature type="compositionally biased region" description="Low complexity" evidence="1">
    <location>
        <begin position="125"/>
        <end position="134"/>
    </location>
</feature>
<evidence type="ECO:0000256" key="1">
    <source>
        <dbReference type="SAM" id="MobiDB-lite"/>
    </source>
</evidence>
<dbReference type="EMBL" id="KI894027">
    <property type="protein sequence ID" value="OBR89352.1"/>
    <property type="molecule type" value="Genomic_DNA"/>
</dbReference>
<accession>A0A1A6AH08</accession>
<evidence type="ECO:0000313" key="4">
    <source>
        <dbReference type="Proteomes" id="UP000078595"/>
    </source>
</evidence>
<feature type="region of interest" description="Disordered" evidence="1">
    <location>
        <begin position="1"/>
        <end position="178"/>
    </location>
</feature>
<feature type="compositionally biased region" description="Basic and acidic residues" evidence="1">
    <location>
        <begin position="140"/>
        <end position="178"/>
    </location>
</feature>
<reference evidence="2" key="1">
    <citation type="submission" date="2013-07" db="EMBL/GenBank/DDBJ databases">
        <title>The Genome Sequence of Cryptococcus dejecticola CBS10117.</title>
        <authorList>
            <consortium name="The Broad Institute Genome Sequencing Platform"/>
            <person name="Cuomo C."/>
            <person name="Litvintseva A."/>
            <person name="Chen Y."/>
            <person name="Heitman J."/>
            <person name="Sun S."/>
            <person name="Springer D."/>
            <person name="Dromer F."/>
            <person name="Young S.K."/>
            <person name="Zeng Q."/>
            <person name="Gargeya S."/>
            <person name="Fitzgerald M."/>
            <person name="Abouelleil A."/>
            <person name="Alvarado L."/>
            <person name="Berlin A.M."/>
            <person name="Chapman S.B."/>
            <person name="Dewar J."/>
            <person name="Goldberg J."/>
            <person name="Griggs A."/>
            <person name="Gujja S."/>
            <person name="Hansen M."/>
            <person name="Howarth C."/>
            <person name="Imamovic A."/>
            <person name="Larimer J."/>
            <person name="McCowan C."/>
            <person name="Murphy C."/>
            <person name="Pearson M."/>
            <person name="Priest M."/>
            <person name="Roberts A."/>
            <person name="Saif S."/>
            <person name="Shea T."/>
            <person name="Sykes S."/>
            <person name="Wortman J."/>
            <person name="Nusbaum C."/>
            <person name="Birren B."/>
        </authorList>
    </citation>
    <scope>NUCLEOTIDE SEQUENCE [LARGE SCALE GENOMIC DNA]</scope>
    <source>
        <strain evidence="2">CBS 10117</strain>
    </source>
</reference>
<feature type="compositionally biased region" description="Low complexity" evidence="1">
    <location>
        <begin position="91"/>
        <end position="107"/>
    </location>
</feature>
<reference evidence="3" key="3">
    <citation type="submission" date="2024-02" db="EMBL/GenBank/DDBJ databases">
        <title>Comparative genomics of Cryptococcus and Kwoniella reveals pathogenesis evolution and contrasting modes of karyotype evolution via chromosome fusion or intercentromeric recombination.</title>
        <authorList>
            <person name="Coelho M.A."/>
            <person name="David-Palma M."/>
            <person name="Shea T."/>
            <person name="Bowers K."/>
            <person name="McGinley-Smith S."/>
            <person name="Mohammad A.W."/>
            <person name="Gnirke A."/>
            <person name="Yurkov A.M."/>
            <person name="Nowrousian M."/>
            <person name="Sun S."/>
            <person name="Cuomo C.A."/>
            <person name="Heitman J."/>
        </authorList>
    </citation>
    <scope>NUCLEOTIDE SEQUENCE</scope>
    <source>
        <strain evidence="3">CBS 10117</strain>
    </source>
</reference>
<proteinExistence type="predicted"/>
<dbReference type="KEGG" id="kdj:28964878"/>
<sequence>MDLGTGGLPLSFGKQPSALPNKPPQAAHQTNGGSRGVGRGRGRGGSGSGRGRGRGGAVHSDSGYGQRLGAQNDNINAEQHEFVGGMKRSHPNSPNDSSASSSRNVPPHLRQNNHSDRGGRGGGPRNIHGNRNGNVFGHGGSEKGFWKDSFLEDPWKELEEKRGKIRRQRTDTRQNQES</sequence>
<keyword evidence="4" id="KW-1185">Reference proteome</keyword>
<feature type="compositionally biased region" description="Gly residues" evidence="1">
    <location>
        <begin position="33"/>
        <end position="56"/>
    </location>
</feature>
<protein>
    <submittedName>
        <fullName evidence="2">Uncharacterized protein</fullName>
    </submittedName>
</protein>
<dbReference type="VEuPathDB" id="FungiDB:I303_01179"/>
<organism evidence="2">
    <name type="scientific">Kwoniella dejecticola CBS 10117</name>
    <dbReference type="NCBI Taxonomy" id="1296121"/>
    <lineage>
        <taxon>Eukaryota</taxon>
        <taxon>Fungi</taxon>
        <taxon>Dikarya</taxon>
        <taxon>Basidiomycota</taxon>
        <taxon>Agaricomycotina</taxon>
        <taxon>Tremellomycetes</taxon>
        <taxon>Tremellales</taxon>
        <taxon>Cryptococcaceae</taxon>
        <taxon>Kwoniella</taxon>
    </lineage>
</organism>
<evidence type="ECO:0000313" key="3">
    <source>
        <dbReference type="EMBL" id="WWC58628.1"/>
    </source>
</evidence>
<reference evidence="3" key="2">
    <citation type="submission" date="2013-07" db="EMBL/GenBank/DDBJ databases">
        <authorList>
            <consortium name="The Broad Institute Genome Sequencing Platform"/>
            <person name="Cuomo C."/>
            <person name="Litvintseva A."/>
            <person name="Chen Y."/>
            <person name="Heitman J."/>
            <person name="Sun S."/>
            <person name="Springer D."/>
            <person name="Dromer F."/>
            <person name="Young S.K."/>
            <person name="Zeng Q."/>
            <person name="Gargeya S."/>
            <person name="Fitzgerald M."/>
            <person name="Abouelleil A."/>
            <person name="Alvarado L."/>
            <person name="Berlin A.M."/>
            <person name="Chapman S.B."/>
            <person name="Dewar J."/>
            <person name="Goldberg J."/>
            <person name="Griggs A."/>
            <person name="Gujja S."/>
            <person name="Hansen M."/>
            <person name="Howarth C."/>
            <person name="Imamovic A."/>
            <person name="Larimer J."/>
            <person name="McCowan C."/>
            <person name="Murphy C."/>
            <person name="Pearson M."/>
            <person name="Priest M."/>
            <person name="Roberts A."/>
            <person name="Saif S."/>
            <person name="Shea T."/>
            <person name="Sykes S."/>
            <person name="Wortman J."/>
            <person name="Nusbaum C."/>
            <person name="Birren B."/>
        </authorList>
    </citation>
    <scope>NUCLEOTIDE SEQUENCE</scope>
    <source>
        <strain evidence="3">CBS 10117</strain>
    </source>
</reference>
<dbReference type="EMBL" id="CP144530">
    <property type="protein sequence ID" value="WWC58628.1"/>
    <property type="molecule type" value="Genomic_DNA"/>
</dbReference>
<evidence type="ECO:0000313" key="2">
    <source>
        <dbReference type="EMBL" id="OBR89352.1"/>
    </source>
</evidence>
<name>A0A1A6AH08_9TREE</name>
<dbReference type="GeneID" id="28964878"/>
<dbReference type="AlphaFoldDB" id="A0A1A6AH08"/>
<gene>
    <name evidence="2" type="ORF">I303_01179</name>
    <name evidence="3" type="ORF">I303_101172</name>
</gene>